<dbReference type="PRINTS" id="PR00344">
    <property type="entry name" value="BCTRLSENSOR"/>
</dbReference>
<proteinExistence type="predicted"/>
<reference evidence="6 7" key="2">
    <citation type="journal article" date="2016" name="Science">
        <title>A bacterium that degrades and assimilates poly(ethylene terephthalate).</title>
        <authorList>
            <person name="Yoshida S."/>
            <person name="Hiraga K."/>
            <person name="Takehana T."/>
            <person name="Taniguchi I."/>
            <person name="Yamaji H."/>
            <person name="Maeda Y."/>
            <person name="Toyohara K."/>
            <person name="Miyamoto K."/>
            <person name="Kimura Y."/>
            <person name="Oda K."/>
        </authorList>
    </citation>
    <scope>NUCLEOTIDE SEQUENCE [LARGE SCALE GENOMIC DNA]</scope>
    <source>
        <strain evidence="7">NBRC 110686 / TISTR 2288 / 201-F6</strain>
    </source>
</reference>
<dbReference type="GO" id="GO:0016020">
    <property type="term" value="C:membrane"/>
    <property type="evidence" value="ECO:0007669"/>
    <property type="project" value="InterPro"/>
</dbReference>
<dbReference type="PANTHER" id="PTHR34220">
    <property type="entry name" value="SENSOR HISTIDINE KINASE YPDA"/>
    <property type="match status" value="1"/>
</dbReference>
<dbReference type="InterPro" id="IPR010559">
    <property type="entry name" value="Sig_transdc_His_kin_internal"/>
</dbReference>
<dbReference type="AlphaFoldDB" id="A0A0K8P580"/>
<evidence type="ECO:0000313" key="6">
    <source>
        <dbReference type="EMBL" id="GAP37863.1"/>
    </source>
</evidence>
<protein>
    <recommendedName>
        <fullName evidence="2">histidine kinase</fullName>
        <ecNumber evidence="2">2.7.13.3</ecNumber>
    </recommendedName>
</protein>
<name>A0A0K8P580_PISS1</name>
<feature type="transmembrane region" description="Helical" evidence="4">
    <location>
        <begin position="39"/>
        <end position="58"/>
    </location>
</feature>
<keyword evidence="4" id="KW-0812">Transmembrane</keyword>
<organism evidence="6 7">
    <name type="scientific">Piscinibacter sakaiensis</name>
    <name type="common">Ideonella sakaiensis</name>
    <dbReference type="NCBI Taxonomy" id="1547922"/>
    <lineage>
        <taxon>Bacteria</taxon>
        <taxon>Pseudomonadati</taxon>
        <taxon>Pseudomonadota</taxon>
        <taxon>Betaproteobacteria</taxon>
        <taxon>Burkholderiales</taxon>
        <taxon>Sphaerotilaceae</taxon>
        <taxon>Piscinibacter</taxon>
    </lineage>
</organism>
<feature type="compositionally biased region" description="Polar residues" evidence="3">
    <location>
        <begin position="1"/>
        <end position="11"/>
    </location>
</feature>
<dbReference type="EMBL" id="BBYR01000059">
    <property type="protein sequence ID" value="GAP37863.1"/>
    <property type="molecule type" value="Genomic_DNA"/>
</dbReference>
<evidence type="ECO:0000256" key="4">
    <source>
        <dbReference type="SAM" id="Phobius"/>
    </source>
</evidence>
<evidence type="ECO:0000256" key="1">
    <source>
        <dbReference type="ARBA" id="ARBA00000085"/>
    </source>
</evidence>
<evidence type="ECO:0000256" key="2">
    <source>
        <dbReference type="ARBA" id="ARBA00012438"/>
    </source>
</evidence>
<dbReference type="Pfam" id="PF02518">
    <property type="entry name" value="HATPase_c"/>
    <property type="match status" value="1"/>
</dbReference>
<dbReference type="SMART" id="SM00387">
    <property type="entry name" value="HATPase_c"/>
    <property type="match status" value="1"/>
</dbReference>
<feature type="transmembrane region" description="Helical" evidence="4">
    <location>
        <begin position="139"/>
        <end position="160"/>
    </location>
</feature>
<dbReference type="GO" id="GO:0000155">
    <property type="term" value="F:phosphorelay sensor kinase activity"/>
    <property type="evidence" value="ECO:0007669"/>
    <property type="project" value="InterPro"/>
</dbReference>
<keyword evidence="4" id="KW-1133">Transmembrane helix</keyword>
<dbReference type="InterPro" id="IPR004358">
    <property type="entry name" value="Sig_transdc_His_kin-like_C"/>
</dbReference>
<accession>A0A0K8P580</accession>
<keyword evidence="7" id="KW-1185">Reference proteome</keyword>
<dbReference type="InterPro" id="IPR003594">
    <property type="entry name" value="HATPase_dom"/>
</dbReference>
<dbReference type="PANTHER" id="PTHR34220:SF9">
    <property type="entry name" value="SIGNAL TRANSDUCTION HISTIDINE KINASE INTERNAL REGION DOMAIN-CONTAINING PROTEIN"/>
    <property type="match status" value="1"/>
</dbReference>
<evidence type="ECO:0000256" key="3">
    <source>
        <dbReference type="SAM" id="MobiDB-lite"/>
    </source>
</evidence>
<dbReference type="Pfam" id="PF06580">
    <property type="entry name" value="His_kinase"/>
    <property type="match status" value="1"/>
</dbReference>
<comment type="caution">
    <text evidence="6">The sequence shown here is derived from an EMBL/GenBank/DDBJ whole genome shotgun (WGS) entry which is preliminary data.</text>
</comment>
<dbReference type="RefSeq" id="WP_054021767.1">
    <property type="nucleotide sequence ID" value="NZ_BBYR01000059.1"/>
</dbReference>
<dbReference type="InterPro" id="IPR036890">
    <property type="entry name" value="HATPase_C_sf"/>
</dbReference>
<feature type="region of interest" description="Disordered" evidence="3">
    <location>
        <begin position="1"/>
        <end position="21"/>
    </location>
</feature>
<feature type="domain" description="Histidine kinase/HSP90-like ATPase" evidence="5">
    <location>
        <begin position="284"/>
        <end position="380"/>
    </location>
</feature>
<keyword evidence="4" id="KW-0472">Membrane</keyword>
<dbReference type="SUPFAM" id="SSF55874">
    <property type="entry name" value="ATPase domain of HSP90 chaperone/DNA topoisomerase II/histidine kinase"/>
    <property type="match status" value="1"/>
</dbReference>
<dbReference type="Gene3D" id="3.30.565.10">
    <property type="entry name" value="Histidine kinase-like ATPase, C-terminal domain"/>
    <property type="match status" value="1"/>
</dbReference>
<feature type="transmembrane region" description="Helical" evidence="4">
    <location>
        <begin position="109"/>
        <end position="127"/>
    </location>
</feature>
<evidence type="ECO:0000259" key="5">
    <source>
        <dbReference type="SMART" id="SM00387"/>
    </source>
</evidence>
<reference evidence="7" key="1">
    <citation type="submission" date="2015-07" db="EMBL/GenBank/DDBJ databases">
        <title>Discovery of a poly(ethylene terephthalate assimilation.</title>
        <authorList>
            <person name="Yoshida S."/>
            <person name="Hiraga K."/>
            <person name="Takehana T."/>
            <person name="Taniguchi I."/>
            <person name="Yamaji H."/>
            <person name="Maeda Y."/>
            <person name="Toyohara K."/>
            <person name="Miyamoto K."/>
            <person name="Kimura Y."/>
            <person name="Oda K."/>
        </authorList>
    </citation>
    <scope>NUCLEOTIDE SEQUENCE [LARGE SCALE GENOMIC DNA]</scope>
    <source>
        <strain evidence="7">NBRC 110686 / TISTR 2288 / 201-F6</strain>
    </source>
</reference>
<dbReference type="STRING" id="1547922.ISF6_3808"/>
<dbReference type="Proteomes" id="UP000037660">
    <property type="component" value="Unassembled WGS sequence"/>
</dbReference>
<comment type="catalytic activity">
    <reaction evidence="1">
        <text>ATP + protein L-histidine = ADP + protein N-phospho-L-histidine.</text>
        <dbReference type="EC" id="2.7.13.3"/>
    </reaction>
</comment>
<gene>
    <name evidence="6" type="ORF">ISF6_3808</name>
</gene>
<evidence type="ECO:0000313" key="7">
    <source>
        <dbReference type="Proteomes" id="UP000037660"/>
    </source>
</evidence>
<feature type="transmembrane region" description="Helical" evidence="4">
    <location>
        <begin position="78"/>
        <end position="97"/>
    </location>
</feature>
<dbReference type="EC" id="2.7.13.3" evidence="2"/>
<dbReference type="InterPro" id="IPR050640">
    <property type="entry name" value="Bact_2-comp_sensor_kinase"/>
</dbReference>
<sequence>MPAASVSTPTVPSAGRAAGSGPGLPGGRAAVFGQVVNRASIAAVFYVALLFVASRYAISLHLELPGEWLMNAVRYLRQTLISGLTVLVAIGACEALLDERRLGPAALLAARAAAVGGGSMLAALLRVQVTYGTLQPMEWSWFVATVGVWTLNGGLGYALLRYARHERSARARLAQAAREREVLSAQGVQARLSALQAQIEPHFLFNTLAHVQRLYDTDPQRGRHMLRALIDYLRAALPTMRLAGSTLRRELDLARSFLTIVQMRMGERLAFEIRADPALLDCAVPPMVLPTLVENAIKHGLAPLPRGGRIGISACRLPDGDLQIEVADDGQGFVASSGSGVGLANTRSRLLALYGERAALSLESGAGGGVVARVRLPAAPAGTPAAPAGEPA</sequence>